<proteinExistence type="predicted"/>
<keyword evidence="2" id="KW-1185">Reference proteome</keyword>
<reference evidence="1 2" key="1">
    <citation type="submission" date="2012-08" db="EMBL/GenBank/DDBJ databases">
        <title>The Genome Sequence of Barnesiella intestinihominis YIT 11860.</title>
        <authorList>
            <consortium name="The Broad Institute Genome Sequencing Platform"/>
            <person name="Earl A."/>
            <person name="Ward D."/>
            <person name="Feldgarden M."/>
            <person name="Gevers D."/>
            <person name="Morotomi M."/>
            <person name="Walker B."/>
            <person name="Young S.K."/>
            <person name="Zeng Q."/>
            <person name="Gargeya S."/>
            <person name="Fitzgerald M."/>
            <person name="Haas B."/>
            <person name="Abouelleil A."/>
            <person name="Alvarado L."/>
            <person name="Arachchi H.M."/>
            <person name="Berlin A.M."/>
            <person name="Chapman S.B."/>
            <person name="Goldberg J."/>
            <person name="Griggs A."/>
            <person name="Gujja S."/>
            <person name="Hansen M."/>
            <person name="Howarth C."/>
            <person name="Imamovic A."/>
            <person name="Larimer J."/>
            <person name="McCowen C."/>
            <person name="Montmayeur A."/>
            <person name="Murphy C."/>
            <person name="Neiman D."/>
            <person name="Pearson M."/>
            <person name="Priest M."/>
            <person name="Roberts A."/>
            <person name="Saif S."/>
            <person name="Shea T."/>
            <person name="Sisk P."/>
            <person name="Sykes S."/>
            <person name="Wortman J."/>
            <person name="Nusbaum C."/>
            <person name="Birren B."/>
        </authorList>
    </citation>
    <scope>NUCLEOTIDE SEQUENCE [LARGE SCALE GENOMIC DNA]</scope>
    <source>
        <strain evidence="1 2">YIT 11860</strain>
    </source>
</reference>
<comment type="caution">
    <text evidence="1">The sequence shown here is derived from an EMBL/GenBank/DDBJ whole genome shotgun (WGS) entry which is preliminary data.</text>
</comment>
<organism evidence="1 2">
    <name type="scientific">Barnesiella intestinihominis YIT 11860</name>
    <dbReference type="NCBI Taxonomy" id="742726"/>
    <lineage>
        <taxon>Bacteria</taxon>
        <taxon>Pseudomonadati</taxon>
        <taxon>Bacteroidota</taxon>
        <taxon>Bacteroidia</taxon>
        <taxon>Bacteroidales</taxon>
        <taxon>Barnesiellaceae</taxon>
        <taxon>Barnesiella</taxon>
    </lineage>
</organism>
<evidence type="ECO:0000313" key="2">
    <source>
        <dbReference type="Proteomes" id="UP000006044"/>
    </source>
</evidence>
<dbReference type="Proteomes" id="UP000006044">
    <property type="component" value="Unassembled WGS sequence"/>
</dbReference>
<gene>
    <name evidence="1" type="ORF">HMPREF9448_01287</name>
</gene>
<accession>K0XAH9</accession>
<sequence length="52" mass="6201">MYPFLTVFFISINRSYNNITLTVQFINFWELCYFYYKSSIAASLIIALFILS</sequence>
<dbReference type="AlphaFoldDB" id="K0XAH9"/>
<protein>
    <submittedName>
        <fullName evidence="1">Uncharacterized protein</fullName>
    </submittedName>
</protein>
<dbReference type="EMBL" id="ADLE01000008">
    <property type="protein sequence ID" value="EJZ64804.1"/>
    <property type="molecule type" value="Genomic_DNA"/>
</dbReference>
<dbReference type="HOGENOM" id="CLU_3077147_0_0_10"/>
<name>K0XAH9_9BACT</name>
<evidence type="ECO:0000313" key="1">
    <source>
        <dbReference type="EMBL" id="EJZ64804.1"/>
    </source>
</evidence>